<dbReference type="Pfam" id="PF13472">
    <property type="entry name" value="Lipase_GDSL_2"/>
    <property type="match status" value="1"/>
</dbReference>
<protein>
    <submittedName>
        <fullName evidence="3">SGNH/GDSL hydrolase family protein</fullName>
    </submittedName>
</protein>
<proteinExistence type="predicted"/>
<keyword evidence="3" id="KW-0378">Hydrolase</keyword>
<dbReference type="PANTHER" id="PTHR30383">
    <property type="entry name" value="THIOESTERASE 1/PROTEASE 1/LYSOPHOSPHOLIPASE L1"/>
    <property type="match status" value="1"/>
</dbReference>
<name>A0ABS9BRU6_9BACT</name>
<evidence type="ECO:0000313" key="4">
    <source>
        <dbReference type="Proteomes" id="UP001201449"/>
    </source>
</evidence>
<dbReference type="EMBL" id="JAKEVZ010000004">
    <property type="protein sequence ID" value="MCF1750793.1"/>
    <property type="molecule type" value="Genomic_DNA"/>
</dbReference>
<evidence type="ECO:0000259" key="2">
    <source>
        <dbReference type="Pfam" id="PF13472"/>
    </source>
</evidence>
<dbReference type="SUPFAM" id="SSF52266">
    <property type="entry name" value="SGNH hydrolase"/>
    <property type="match status" value="1"/>
</dbReference>
<keyword evidence="1" id="KW-0812">Transmembrane</keyword>
<feature type="domain" description="SGNH hydrolase-type esterase" evidence="2">
    <location>
        <begin position="57"/>
        <end position="227"/>
    </location>
</feature>
<dbReference type="InterPro" id="IPR013830">
    <property type="entry name" value="SGNH_hydro"/>
</dbReference>
<accession>A0ABS9BRU6</accession>
<dbReference type="GO" id="GO:0016787">
    <property type="term" value="F:hydrolase activity"/>
    <property type="evidence" value="ECO:0007669"/>
    <property type="project" value="UniProtKB-KW"/>
</dbReference>
<organism evidence="3 4">
    <name type="scientific">Mariniradius sediminis</name>
    <dbReference type="NCBI Taxonomy" id="2909237"/>
    <lineage>
        <taxon>Bacteria</taxon>
        <taxon>Pseudomonadati</taxon>
        <taxon>Bacteroidota</taxon>
        <taxon>Cytophagia</taxon>
        <taxon>Cytophagales</taxon>
        <taxon>Cyclobacteriaceae</taxon>
        <taxon>Mariniradius</taxon>
    </lineage>
</organism>
<dbReference type="CDD" id="cd01836">
    <property type="entry name" value="FeeA_FeeB_like"/>
    <property type="match status" value="1"/>
</dbReference>
<keyword evidence="1" id="KW-1133">Transmembrane helix</keyword>
<dbReference type="Gene3D" id="3.40.50.1110">
    <property type="entry name" value="SGNH hydrolase"/>
    <property type="match status" value="1"/>
</dbReference>
<gene>
    <name evidence="3" type="ORF">L0U89_06890</name>
</gene>
<keyword evidence="4" id="KW-1185">Reference proteome</keyword>
<dbReference type="RefSeq" id="WP_234860858.1">
    <property type="nucleotide sequence ID" value="NZ_JAKEVZ010000004.1"/>
</dbReference>
<dbReference type="InterPro" id="IPR051532">
    <property type="entry name" value="Ester_Hydrolysis_Enzymes"/>
</dbReference>
<dbReference type="InterPro" id="IPR036514">
    <property type="entry name" value="SGNH_hydro_sf"/>
</dbReference>
<reference evidence="3 4" key="1">
    <citation type="submission" date="2022-01" db="EMBL/GenBank/DDBJ databases">
        <title>Mariniradius saccharolyticus sp. nov., isolated from sediment of a river.</title>
        <authorList>
            <person name="Liu H."/>
        </authorList>
    </citation>
    <scope>NUCLEOTIDE SEQUENCE [LARGE SCALE GENOMIC DNA]</scope>
    <source>
        <strain evidence="3 4">RY-2</strain>
    </source>
</reference>
<feature type="transmembrane region" description="Helical" evidence="1">
    <location>
        <begin position="6"/>
        <end position="25"/>
    </location>
</feature>
<keyword evidence="1" id="KW-0472">Membrane</keyword>
<evidence type="ECO:0000256" key="1">
    <source>
        <dbReference type="SAM" id="Phobius"/>
    </source>
</evidence>
<sequence>MLNWLKYILELLLLIPLFPFLVYEGKELRKRIKKMPPRSEFLHLPSEKSATKNLLIIGESTAAGVGASAKETTLAAKTASFLYGKFHVYNLGKNGLTASRLPRLLAHGKPDIPNHFEVAVLMIGGNDCFKFYPPWKFRLEIEKMCKLLTKKKQVKHIILPMIPPVQQFPAIPKIMRFFLGWHRRILIHEMRKLAGAHPEIDLIELNGNYAAEFFAEDGIHPSDFGYEKMATEIARRIHVHA</sequence>
<evidence type="ECO:0000313" key="3">
    <source>
        <dbReference type="EMBL" id="MCF1750793.1"/>
    </source>
</evidence>
<comment type="caution">
    <text evidence="3">The sequence shown here is derived from an EMBL/GenBank/DDBJ whole genome shotgun (WGS) entry which is preliminary data.</text>
</comment>
<dbReference type="Proteomes" id="UP001201449">
    <property type="component" value="Unassembled WGS sequence"/>
</dbReference>